<protein>
    <submittedName>
        <fullName evidence="3">Transcriptional regulator, MerR family</fullName>
    </submittedName>
</protein>
<dbReference type="InterPro" id="IPR009061">
    <property type="entry name" value="DNA-bd_dom_put_sf"/>
</dbReference>
<evidence type="ECO:0000313" key="3">
    <source>
        <dbReference type="EMBL" id="EAT14641.1"/>
    </source>
</evidence>
<dbReference type="SMART" id="SM00422">
    <property type="entry name" value="HTH_MERR"/>
    <property type="match status" value="1"/>
</dbReference>
<evidence type="ECO:0000259" key="2">
    <source>
        <dbReference type="PROSITE" id="PS50937"/>
    </source>
</evidence>
<dbReference type="Proteomes" id="UP000005695">
    <property type="component" value="Unassembled WGS sequence"/>
</dbReference>
<dbReference type="InterPro" id="IPR000551">
    <property type="entry name" value="MerR-type_HTH_dom"/>
</dbReference>
<evidence type="ECO:0000256" key="1">
    <source>
        <dbReference type="ARBA" id="ARBA00023125"/>
    </source>
</evidence>
<dbReference type="InterPro" id="IPR036724">
    <property type="entry name" value="Cobalamin-bd_sf"/>
</dbReference>
<sequence>MLTVQQLSQELGITPDTIRVWEKRYGNPVPQRNRRGHRRYSQQQLEELRLVRNLQMLGKKPKEIFSLTPEQRFELLTAMQKRSFSGEEGLLSLVCFGSAADVEAYLSKWAAKGCADFIFHGLLPLLSALENGWIVGNVTISREHLISDVVMNQLKLFLDDAKPTREQPHCAFVTLNGERHRLGLMMGACLFNLQGVYCSVVSDDVPTAEVPRICQELKTQAVALSFSGNYQRHKAFDDIVALRTLLPDDVQIIVGGKAVEDMSLPPGVTLCGDLRQVDTIAANLVLKK</sequence>
<reference evidence="3" key="1">
    <citation type="submission" date="2006-05" db="EMBL/GenBank/DDBJ databases">
        <title>Annotation of the draft genome assembly of Desulfuromonas acetoxidans DSM 684.</title>
        <authorList>
            <consortium name="US DOE Joint Genome Institute (JGI-ORNL)"/>
            <person name="Larimer F."/>
            <person name="Land M."/>
            <person name="Hauser L."/>
        </authorList>
    </citation>
    <scope>NUCLEOTIDE SEQUENCE [LARGE SCALE GENOMIC DNA]</scope>
    <source>
        <strain evidence="3">DSM 684</strain>
    </source>
</reference>
<dbReference type="Pfam" id="PF13411">
    <property type="entry name" value="MerR_1"/>
    <property type="match status" value="1"/>
</dbReference>
<dbReference type="GO" id="GO:0003700">
    <property type="term" value="F:DNA-binding transcription factor activity"/>
    <property type="evidence" value="ECO:0007669"/>
    <property type="project" value="InterPro"/>
</dbReference>
<accession>Q1JWN8</accession>
<dbReference type="EMBL" id="AAEW02000020">
    <property type="protein sequence ID" value="EAT14641.1"/>
    <property type="molecule type" value="Genomic_DNA"/>
</dbReference>
<dbReference type="OrthoDB" id="9810140at2"/>
<dbReference type="RefSeq" id="WP_006002322.1">
    <property type="nucleotide sequence ID" value="NZ_AAEW02000020.1"/>
</dbReference>
<dbReference type="GO" id="GO:0046872">
    <property type="term" value="F:metal ion binding"/>
    <property type="evidence" value="ECO:0007669"/>
    <property type="project" value="InterPro"/>
</dbReference>
<dbReference type="SUPFAM" id="SSF52242">
    <property type="entry name" value="Cobalamin (vitamin B12)-binding domain"/>
    <property type="match status" value="1"/>
</dbReference>
<name>Q1JWN8_DESA6</name>
<gene>
    <name evidence="3" type="ORF">Dace_0604</name>
</gene>
<dbReference type="GO" id="GO:0003677">
    <property type="term" value="F:DNA binding"/>
    <property type="evidence" value="ECO:0007669"/>
    <property type="project" value="UniProtKB-KW"/>
</dbReference>
<dbReference type="GO" id="GO:0031419">
    <property type="term" value="F:cobalamin binding"/>
    <property type="evidence" value="ECO:0007669"/>
    <property type="project" value="InterPro"/>
</dbReference>
<dbReference type="PROSITE" id="PS50937">
    <property type="entry name" value="HTH_MERR_2"/>
    <property type="match status" value="1"/>
</dbReference>
<dbReference type="Gene3D" id="3.40.50.280">
    <property type="entry name" value="Cobalamin-binding domain"/>
    <property type="match status" value="1"/>
</dbReference>
<comment type="caution">
    <text evidence="3">The sequence shown here is derived from an EMBL/GenBank/DDBJ whole genome shotgun (WGS) entry which is preliminary data.</text>
</comment>
<keyword evidence="1" id="KW-0238">DNA-binding</keyword>
<dbReference type="CDD" id="cd01104">
    <property type="entry name" value="HTH_MlrA-CarA"/>
    <property type="match status" value="1"/>
</dbReference>
<dbReference type="PANTHER" id="PTHR30204">
    <property type="entry name" value="REDOX-CYCLING DRUG-SENSING TRANSCRIPTIONAL ACTIVATOR SOXR"/>
    <property type="match status" value="1"/>
</dbReference>
<proteinExistence type="predicted"/>
<dbReference type="PANTHER" id="PTHR30204:SF97">
    <property type="entry name" value="MERR FAMILY REGULATORY PROTEIN"/>
    <property type="match status" value="1"/>
</dbReference>
<keyword evidence="4" id="KW-1185">Reference proteome</keyword>
<organism evidence="3 4">
    <name type="scientific">Desulfuromonas acetoxidans (strain DSM 684 / 11070)</name>
    <dbReference type="NCBI Taxonomy" id="281689"/>
    <lineage>
        <taxon>Bacteria</taxon>
        <taxon>Pseudomonadati</taxon>
        <taxon>Thermodesulfobacteriota</taxon>
        <taxon>Desulfuromonadia</taxon>
        <taxon>Desulfuromonadales</taxon>
        <taxon>Desulfuromonadaceae</taxon>
        <taxon>Desulfuromonas</taxon>
    </lineage>
</organism>
<feature type="domain" description="HTH merR-type" evidence="2">
    <location>
        <begin position="1"/>
        <end position="67"/>
    </location>
</feature>
<dbReference type="Gene3D" id="1.10.1660.10">
    <property type="match status" value="1"/>
</dbReference>
<dbReference type="AlphaFoldDB" id="Q1JWN8"/>
<reference evidence="3" key="2">
    <citation type="submission" date="2006-05" db="EMBL/GenBank/DDBJ databases">
        <title>Sequencing of the draft genome and assembly of Desulfuromonas acetoxidans DSM 684.</title>
        <authorList>
            <consortium name="US DOE Joint Genome Institute (JGI-PGF)"/>
            <person name="Copeland A."/>
            <person name="Lucas S."/>
            <person name="Lapidus A."/>
            <person name="Barry K."/>
            <person name="Detter J.C."/>
            <person name="Glavina del Rio T."/>
            <person name="Hammon N."/>
            <person name="Israni S."/>
            <person name="Dalin E."/>
            <person name="Tice H."/>
            <person name="Bruce D."/>
            <person name="Pitluck S."/>
            <person name="Richardson P."/>
        </authorList>
    </citation>
    <scope>NUCLEOTIDE SEQUENCE [LARGE SCALE GENOMIC DNA]</scope>
    <source>
        <strain evidence="3">DSM 684</strain>
    </source>
</reference>
<evidence type="ECO:0000313" key="4">
    <source>
        <dbReference type="Proteomes" id="UP000005695"/>
    </source>
</evidence>
<dbReference type="SUPFAM" id="SSF46955">
    <property type="entry name" value="Putative DNA-binding domain"/>
    <property type="match status" value="1"/>
</dbReference>
<dbReference type="InterPro" id="IPR047057">
    <property type="entry name" value="MerR_fam"/>
</dbReference>